<dbReference type="AlphaFoldDB" id="A0A392SPR6"/>
<evidence type="ECO:0000256" key="1">
    <source>
        <dbReference type="SAM" id="MobiDB-lite"/>
    </source>
</evidence>
<keyword evidence="3" id="KW-1185">Reference proteome</keyword>
<feature type="non-terminal residue" evidence="2">
    <location>
        <position position="71"/>
    </location>
</feature>
<protein>
    <submittedName>
        <fullName evidence="2">Uncharacterized protein</fullName>
    </submittedName>
</protein>
<reference evidence="2 3" key="1">
    <citation type="journal article" date="2018" name="Front. Plant Sci.">
        <title>Red Clover (Trifolium pratense) and Zigzag Clover (T. medium) - A Picture of Genomic Similarities and Differences.</title>
        <authorList>
            <person name="Dluhosova J."/>
            <person name="Istvanek J."/>
            <person name="Nedelnik J."/>
            <person name="Repkova J."/>
        </authorList>
    </citation>
    <scope>NUCLEOTIDE SEQUENCE [LARGE SCALE GENOMIC DNA]</scope>
    <source>
        <strain evidence="3">cv. 10/8</strain>
        <tissue evidence="2">Leaf</tissue>
    </source>
</reference>
<feature type="region of interest" description="Disordered" evidence="1">
    <location>
        <begin position="1"/>
        <end position="22"/>
    </location>
</feature>
<comment type="caution">
    <text evidence="2">The sequence shown here is derived from an EMBL/GenBank/DDBJ whole genome shotgun (WGS) entry which is preliminary data.</text>
</comment>
<evidence type="ECO:0000313" key="3">
    <source>
        <dbReference type="Proteomes" id="UP000265520"/>
    </source>
</evidence>
<sequence length="71" mass="8482">MDGHRQTHRRRQKDPRHGPGIRRVKTRFPHFRKMLGRRLNINGPNVIPRFIISTRKLSGIHTLNRIHDTQT</sequence>
<evidence type="ECO:0000313" key="2">
    <source>
        <dbReference type="EMBL" id="MCI50669.1"/>
    </source>
</evidence>
<accession>A0A392SPR6</accession>
<dbReference type="EMBL" id="LXQA010419956">
    <property type="protein sequence ID" value="MCI50669.1"/>
    <property type="molecule type" value="Genomic_DNA"/>
</dbReference>
<name>A0A392SPR6_9FABA</name>
<organism evidence="2 3">
    <name type="scientific">Trifolium medium</name>
    <dbReference type="NCBI Taxonomy" id="97028"/>
    <lineage>
        <taxon>Eukaryota</taxon>
        <taxon>Viridiplantae</taxon>
        <taxon>Streptophyta</taxon>
        <taxon>Embryophyta</taxon>
        <taxon>Tracheophyta</taxon>
        <taxon>Spermatophyta</taxon>
        <taxon>Magnoliopsida</taxon>
        <taxon>eudicotyledons</taxon>
        <taxon>Gunneridae</taxon>
        <taxon>Pentapetalae</taxon>
        <taxon>rosids</taxon>
        <taxon>fabids</taxon>
        <taxon>Fabales</taxon>
        <taxon>Fabaceae</taxon>
        <taxon>Papilionoideae</taxon>
        <taxon>50 kb inversion clade</taxon>
        <taxon>NPAAA clade</taxon>
        <taxon>Hologalegina</taxon>
        <taxon>IRL clade</taxon>
        <taxon>Trifolieae</taxon>
        <taxon>Trifolium</taxon>
    </lineage>
</organism>
<proteinExistence type="predicted"/>
<dbReference type="Proteomes" id="UP000265520">
    <property type="component" value="Unassembled WGS sequence"/>
</dbReference>